<keyword evidence="1" id="KW-0812">Transmembrane</keyword>
<reference evidence="3" key="1">
    <citation type="submission" date="2016-10" db="EMBL/GenBank/DDBJ databases">
        <authorList>
            <person name="Varghese N."/>
            <person name="Submissions S."/>
        </authorList>
    </citation>
    <scope>NUCLEOTIDE SEQUENCE [LARGE SCALE GENOMIC DNA]</scope>
    <source>
        <strain evidence="3">CGMCC 1.7738</strain>
    </source>
</reference>
<evidence type="ECO:0000313" key="3">
    <source>
        <dbReference type="Proteomes" id="UP000199607"/>
    </source>
</evidence>
<name>A0A1I4CIA6_9EURY</name>
<sequence>MLEVRGLTTMSNPSTQLTERTSQFTTTFPVQRGREMLVAPVRFVGFWAAVSMPFLYLPLLAGGLDASEAYVFVGLLLLNLVAFVVGHEYKQ</sequence>
<organism evidence="2 3">
    <name type="scientific">Halogranum rubrum</name>
    <dbReference type="NCBI Taxonomy" id="553466"/>
    <lineage>
        <taxon>Archaea</taxon>
        <taxon>Methanobacteriati</taxon>
        <taxon>Methanobacteriota</taxon>
        <taxon>Stenosarchaea group</taxon>
        <taxon>Halobacteria</taxon>
        <taxon>Halobacteriales</taxon>
        <taxon>Haloferacaceae</taxon>
    </lineage>
</organism>
<proteinExistence type="predicted"/>
<feature type="transmembrane region" description="Helical" evidence="1">
    <location>
        <begin position="69"/>
        <end position="86"/>
    </location>
</feature>
<dbReference type="Pfam" id="PF26071">
    <property type="entry name" value="DUF8028"/>
    <property type="match status" value="1"/>
</dbReference>
<accession>A0A1I4CIA6</accession>
<dbReference type="Proteomes" id="UP000199607">
    <property type="component" value="Unassembled WGS sequence"/>
</dbReference>
<evidence type="ECO:0000313" key="2">
    <source>
        <dbReference type="EMBL" id="SFK80964.1"/>
    </source>
</evidence>
<keyword evidence="1" id="KW-1133">Transmembrane helix</keyword>
<feature type="transmembrane region" description="Helical" evidence="1">
    <location>
        <begin position="37"/>
        <end position="57"/>
    </location>
</feature>
<keyword evidence="3" id="KW-1185">Reference proteome</keyword>
<dbReference type="EMBL" id="FOTC01000001">
    <property type="protein sequence ID" value="SFK80964.1"/>
    <property type="molecule type" value="Genomic_DNA"/>
</dbReference>
<gene>
    <name evidence="2" type="ORF">SAMN04487950_1202</name>
</gene>
<dbReference type="InterPro" id="IPR058341">
    <property type="entry name" value="DUF8028"/>
</dbReference>
<keyword evidence="1" id="KW-0472">Membrane</keyword>
<dbReference type="AlphaFoldDB" id="A0A1I4CIA6"/>
<dbReference type="RefSeq" id="WP_245756857.1">
    <property type="nucleotide sequence ID" value="NZ_FOTC01000001.1"/>
</dbReference>
<evidence type="ECO:0000256" key="1">
    <source>
        <dbReference type="SAM" id="Phobius"/>
    </source>
</evidence>
<protein>
    <submittedName>
        <fullName evidence="2">Uncharacterized protein</fullName>
    </submittedName>
</protein>